<keyword evidence="3" id="KW-1185">Reference proteome</keyword>
<dbReference type="KEGG" id="vg:5179378"/>
<evidence type="ECO:0000256" key="1">
    <source>
        <dbReference type="SAM" id="Phobius"/>
    </source>
</evidence>
<organism evidence="2 3">
    <name type="scientific">Ranid herpesvirus 2</name>
    <dbReference type="NCBI Taxonomy" id="389214"/>
    <lineage>
        <taxon>Viruses</taxon>
        <taxon>Duplodnaviria</taxon>
        <taxon>Heunggongvirae</taxon>
        <taxon>Peploviricota</taxon>
        <taxon>Herviviricetes</taxon>
        <taxon>Herpesvirales</taxon>
        <taxon>Alloherpesviridae</taxon>
        <taxon>Batravirus</taxon>
        <taxon>Batravirus ranidallo2</taxon>
    </lineage>
</organism>
<accession>Q14VW9</accession>
<dbReference type="Proteomes" id="UP000120576">
    <property type="component" value="Genome"/>
</dbReference>
<proteinExistence type="predicted"/>
<name>Q14VW9_9VIRU</name>
<keyword evidence="1" id="KW-0812">Transmembrane</keyword>
<dbReference type="EMBL" id="DQ665652">
    <property type="protein sequence ID" value="ABG25658.1"/>
    <property type="molecule type" value="Genomic_DNA"/>
</dbReference>
<sequence>MMMQRSLYLSSMVPSVTTVSLMWLCFSTLRCVASSKTGCESRVGSVICRLPANHLSLRWTKRVDDKTVTVLRVADTQMNISDSQTLLFGTLFSLHNDTLTLRFSPGSHHLSGNQLVVTSSDLVLSSYGFSTMSRPLYAMHCEGGGEVVRTPDPRPYYDDAYVPQCNFLHPPPGSTLRCNVTGADKSIKWFEGLEYLTTGEQYVVPSEHAMEEVTCVPANPWDVHLLGRPIDRYLAWIYVFCAAASSVATAALLVTLVTRVLMPCCCVSPYYDLTPHV</sequence>
<keyword evidence="1" id="KW-0472">Membrane</keyword>
<keyword evidence="1" id="KW-1133">Transmembrane helix</keyword>
<protein>
    <submittedName>
        <fullName evidence="2">ORF137</fullName>
    </submittedName>
</protein>
<evidence type="ECO:0000313" key="2">
    <source>
        <dbReference type="EMBL" id="ABG25658.1"/>
    </source>
</evidence>
<evidence type="ECO:0000313" key="3">
    <source>
        <dbReference type="Proteomes" id="UP000120576"/>
    </source>
</evidence>
<dbReference type="RefSeq" id="YP_656645.1">
    <property type="nucleotide sequence ID" value="NC_008210.1"/>
</dbReference>
<feature type="transmembrane region" description="Helical" evidence="1">
    <location>
        <begin position="233"/>
        <end position="254"/>
    </location>
</feature>
<dbReference type="GeneID" id="5179378"/>
<reference evidence="2 3" key="1">
    <citation type="journal article" date="2006" name="J. Gen. Virol.">
        <title>Genome sequences of two frog herpesviruses.</title>
        <authorList>
            <person name="Davison A.J."/>
            <person name="Cunningham C."/>
            <person name="Sauerbier W."/>
            <person name="McKinnell R.G."/>
        </authorList>
    </citation>
    <scope>NUCLEOTIDE SEQUENCE [LARGE SCALE GENOMIC DNA]</scope>
    <source>
        <strain evidence="2">ATCC VR-568</strain>
    </source>
</reference>